<gene>
    <name evidence="2" type="ORF">AOZ06_03675</name>
</gene>
<feature type="transmembrane region" description="Helical" evidence="1">
    <location>
        <begin position="12"/>
        <end position="33"/>
    </location>
</feature>
<dbReference type="AlphaFoldDB" id="A0A0N9HSD1"/>
<dbReference type="Proteomes" id="UP000063699">
    <property type="component" value="Chromosome"/>
</dbReference>
<evidence type="ECO:0000313" key="3">
    <source>
        <dbReference type="Proteomes" id="UP000063699"/>
    </source>
</evidence>
<dbReference type="KEGG" id="kphy:AOZ06_03675"/>
<reference evidence="2 3" key="1">
    <citation type="submission" date="2015-07" db="EMBL/GenBank/DDBJ databases">
        <title>Genome sequencing of Kibdelosporangium phytohabitans.</title>
        <authorList>
            <person name="Qin S."/>
            <person name="Xing K."/>
        </authorList>
    </citation>
    <scope>NUCLEOTIDE SEQUENCE [LARGE SCALE GENOMIC DNA]</scope>
    <source>
        <strain evidence="2 3">KLBMP1111</strain>
    </source>
</reference>
<organism evidence="2 3">
    <name type="scientific">Kibdelosporangium phytohabitans</name>
    <dbReference type="NCBI Taxonomy" id="860235"/>
    <lineage>
        <taxon>Bacteria</taxon>
        <taxon>Bacillati</taxon>
        <taxon>Actinomycetota</taxon>
        <taxon>Actinomycetes</taxon>
        <taxon>Pseudonocardiales</taxon>
        <taxon>Pseudonocardiaceae</taxon>
        <taxon>Kibdelosporangium</taxon>
    </lineage>
</organism>
<name>A0A0N9HSD1_9PSEU</name>
<accession>A0A0N9HSD1</accession>
<evidence type="ECO:0000313" key="2">
    <source>
        <dbReference type="EMBL" id="ALG06140.1"/>
    </source>
</evidence>
<feature type="transmembrane region" description="Helical" evidence="1">
    <location>
        <begin position="104"/>
        <end position="124"/>
    </location>
</feature>
<evidence type="ECO:0000256" key="1">
    <source>
        <dbReference type="SAM" id="Phobius"/>
    </source>
</evidence>
<sequence>MGAPSKPGTLMAALVTTALAGLLGVINSVYVLVVGGKEVAGQLIANVAADVTGQDANELAVNAAKGIAGEALGDQVEGRAYLLLVPAALVLLFALMMNKASTGIRVTATIFAVITVAEAGWFSLDYGSAAPTLMAVTGWGAAIVGIVAIVLMWLPANGQYAKALKRA</sequence>
<feature type="transmembrane region" description="Helical" evidence="1">
    <location>
        <begin position="80"/>
        <end position="97"/>
    </location>
</feature>
<keyword evidence="1" id="KW-0812">Transmembrane</keyword>
<keyword evidence="1" id="KW-0472">Membrane</keyword>
<feature type="transmembrane region" description="Helical" evidence="1">
    <location>
        <begin position="136"/>
        <end position="156"/>
    </location>
</feature>
<keyword evidence="1" id="KW-1133">Transmembrane helix</keyword>
<dbReference type="EMBL" id="CP012752">
    <property type="protein sequence ID" value="ALG06140.1"/>
    <property type="molecule type" value="Genomic_DNA"/>
</dbReference>
<keyword evidence="3" id="KW-1185">Reference proteome</keyword>
<proteinExistence type="predicted"/>
<protein>
    <submittedName>
        <fullName evidence="2">Uncharacterized protein</fullName>
    </submittedName>
</protein>